<accession>A0ABY3Z7V9</accession>
<dbReference type="GeneID" id="66854490"/>
<sequence length="309" mass="32457">MSTWEVRSECTPRCAAHAAPRVPFTETARRCAAFARAAGRALRDGERMAEPARLRAHARAVLASVGVRLVVEAARDGVGLAVPYGAGSAVPHGADATPASQARPGTLVVANHISWLDIPALLAVEPVTLLAKREVGDWPLVGTLARRAGTRFIDRAGPRQLPTAVAGLADLLRSGRSVAAFPQATTWCSVAHGAFRRATFQAALDADAPVRPVTIAYEQLGMPSTVAGFLGDEEFLSSVRRVVGARGLTVRVTVHPPLLPHPGAHDRRTLAALARAAVSRTVREPVRYAPGACRVGAAPAPDQALGTYL</sequence>
<dbReference type="EMBL" id="CP094298">
    <property type="protein sequence ID" value="UNZ06378.1"/>
    <property type="molecule type" value="Genomic_DNA"/>
</dbReference>
<evidence type="ECO:0000256" key="4">
    <source>
        <dbReference type="ARBA" id="ARBA00023098"/>
    </source>
</evidence>
<evidence type="ECO:0000259" key="6">
    <source>
        <dbReference type="SMART" id="SM00563"/>
    </source>
</evidence>
<protein>
    <submittedName>
        <fullName evidence="7">Acyltransferase</fullName>
    </submittedName>
</protein>
<comment type="pathway">
    <text evidence="1">Lipid metabolism.</text>
</comment>
<organism evidence="7 8">
    <name type="scientific">Streptomyces rimosus subsp. rimosus</name>
    <dbReference type="NCBI Taxonomy" id="132474"/>
    <lineage>
        <taxon>Bacteria</taxon>
        <taxon>Bacillati</taxon>
        <taxon>Actinomycetota</taxon>
        <taxon>Actinomycetes</taxon>
        <taxon>Kitasatosporales</taxon>
        <taxon>Streptomycetaceae</taxon>
        <taxon>Streptomyces</taxon>
    </lineage>
</organism>
<dbReference type="GO" id="GO:0016746">
    <property type="term" value="F:acyltransferase activity"/>
    <property type="evidence" value="ECO:0007669"/>
    <property type="project" value="UniProtKB-KW"/>
</dbReference>
<evidence type="ECO:0000313" key="7">
    <source>
        <dbReference type="EMBL" id="UNZ06378.1"/>
    </source>
</evidence>
<name>A0ABY3Z7V9_STRRM</name>
<dbReference type="PANTHER" id="PTHR10434:SF64">
    <property type="entry name" value="1-ACYL-SN-GLYCEROL-3-PHOSPHATE ACYLTRANSFERASE-RELATED"/>
    <property type="match status" value="1"/>
</dbReference>
<dbReference type="InterPro" id="IPR002123">
    <property type="entry name" value="Plipid/glycerol_acylTrfase"/>
</dbReference>
<dbReference type="SUPFAM" id="SSF69593">
    <property type="entry name" value="Glycerol-3-phosphate (1)-acyltransferase"/>
    <property type="match status" value="1"/>
</dbReference>
<dbReference type="Pfam" id="PF01553">
    <property type="entry name" value="Acyltransferase"/>
    <property type="match status" value="1"/>
</dbReference>
<dbReference type="CDD" id="cd07989">
    <property type="entry name" value="LPLAT_AGPAT-like"/>
    <property type="match status" value="1"/>
</dbReference>
<reference evidence="7 8" key="1">
    <citation type="submission" date="2022-03" db="EMBL/GenBank/DDBJ databases">
        <title>Complete genome of Streptomyces rimosus ssp. rimosus R7 (=ATCC 10970).</title>
        <authorList>
            <person name="Beganovic S."/>
            <person name="Ruckert C."/>
            <person name="Busche T."/>
            <person name="Kalinowski J."/>
            <person name="Wittmann C."/>
        </authorList>
    </citation>
    <scope>NUCLEOTIDE SEQUENCE [LARGE SCALE GENOMIC DNA]</scope>
    <source>
        <strain evidence="7 8">R7</strain>
    </source>
</reference>
<evidence type="ECO:0000313" key="8">
    <source>
        <dbReference type="Proteomes" id="UP000829494"/>
    </source>
</evidence>
<dbReference type="Proteomes" id="UP000829494">
    <property type="component" value="Chromosome"/>
</dbReference>
<evidence type="ECO:0000256" key="5">
    <source>
        <dbReference type="ARBA" id="ARBA00023315"/>
    </source>
</evidence>
<proteinExistence type="predicted"/>
<keyword evidence="2" id="KW-0444">Lipid biosynthesis</keyword>
<dbReference type="PANTHER" id="PTHR10434">
    <property type="entry name" value="1-ACYL-SN-GLYCEROL-3-PHOSPHATE ACYLTRANSFERASE"/>
    <property type="match status" value="1"/>
</dbReference>
<feature type="domain" description="Phospholipid/glycerol acyltransferase" evidence="6">
    <location>
        <begin position="106"/>
        <end position="218"/>
    </location>
</feature>
<keyword evidence="3" id="KW-0808">Transferase</keyword>
<evidence type="ECO:0000256" key="2">
    <source>
        <dbReference type="ARBA" id="ARBA00022516"/>
    </source>
</evidence>
<dbReference type="SMART" id="SM00563">
    <property type="entry name" value="PlsC"/>
    <property type="match status" value="1"/>
</dbReference>
<dbReference type="RefSeq" id="WP_050498770.1">
    <property type="nucleotide sequence ID" value="NZ_CP043497.1"/>
</dbReference>
<gene>
    <name evidence="7" type="ORF">SRIMR7_29930</name>
</gene>
<evidence type="ECO:0000256" key="1">
    <source>
        <dbReference type="ARBA" id="ARBA00005189"/>
    </source>
</evidence>
<keyword evidence="5 7" id="KW-0012">Acyltransferase</keyword>
<evidence type="ECO:0000256" key="3">
    <source>
        <dbReference type="ARBA" id="ARBA00022679"/>
    </source>
</evidence>
<keyword evidence="4" id="KW-0443">Lipid metabolism</keyword>
<keyword evidence="8" id="KW-1185">Reference proteome</keyword>